<evidence type="ECO:0000256" key="3">
    <source>
        <dbReference type="ARBA" id="ARBA00022679"/>
    </source>
</evidence>
<reference evidence="13 14" key="1">
    <citation type="journal article" date="2015" name="Plant Cell">
        <title>Oil accumulation by the oleaginous diatom Fistulifera solaris as revealed by the genome and transcriptome.</title>
        <authorList>
            <person name="Tanaka T."/>
            <person name="Maeda Y."/>
            <person name="Veluchamy A."/>
            <person name="Tanaka M."/>
            <person name="Abida H."/>
            <person name="Marechal E."/>
            <person name="Bowler C."/>
            <person name="Muto M."/>
            <person name="Sunaga Y."/>
            <person name="Tanaka M."/>
            <person name="Yoshino T."/>
            <person name="Taniguchi T."/>
            <person name="Fukuda Y."/>
            <person name="Nemoto M."/>
            <person name="Matsumoto M."/>
            <person name="Wong P.S."/>
            <person name="Aburatani S."/>
            <person name="Fujibuchi W."/>
        </authorList>
    </citation>
    <scope>NUCLEOTIDE SEQUENCE [LARGE SCALE GENOMIC DNA]</scope>
    <source>
        <strain evidence="13 14">JPCC DA0580</strain>
    </source>
</reference>
<evidence type="ECO:0000313" key="13">
    <source>
        <dbReference type="EMBL" id="GAX16534.1"/>
    </source>
</evidence>
<name>A0A1Z5JR87_FISSO</name>
<dbReference type="Proteomes" id="UP000198406">
    <property type="component" value="Unassembled WGS sequence"/>
</dbReference>
<evidence type="ECO:0000256" key="4">
    <source>
        <dbReference type="ARBA" id="ARBA00022692"/>
    </source>
</evidence>
<evidence type="ECO:0000256" key="5">
    <source>
        <dbReference type="ARBA" id="ARBA00022968"/>
    </source>
</evidence>
<comment type="catalytic activity">
    <reaction evidence="11">
        <text>3-O-(beta-D-glucosyl)-L-seryl-[EGF-like domain protein] + UDP-alpha-D-xylose = 3-O-[alpha-D-xylosyl-(1-&gt;3)-beta-D-glucosyl]-L-seryl-[EGF-like domain protein] + UDP + H(+)</text>
        <dbReference type="Rhea" id="RHEA:56064"/>
        <dbReference type="Rhea" id="RHEA-COMP:14610"/>
        <dbReference type="Rhea" id="RHEA-COMP:14611"/>
        <dbReference type="ChEBI" id="CHEBI:15378"/>
        <dbReference type="ChEBI" id="CHEBI:57632"/>
        <dbReference type="ChEBI" id="CHEBI:58223"/>
        <dbReference type="ChEBI" id="CHEBI:140575"/>
        <dbReference type="ChEBI" id="CHEBI:140576"/>
        <dbReference type="EC" id="2.4.2.42"/>
    </reaction>
</comment>
<dbReference type="GO" id="GO:0016020">
    <property type="term" value="C:membrane"/>
    <property type="evidence" value="ECO:0007669"/>
    <property type="project" value="UniProtKB-SubCell"/>
</dbReference>
<evidence type="ECO:0000256" key="12">
    <source>
        <dbReference type="SAM" id="SignalP"/>
    </source>
</evidence>
<evidence type="ECO:0000256" key="8">
    <source>
        <dbReference type="ARBA" id="ARBA00023180"/>
    </source>
</evidence>
<feature type="chain" id="PRO_5012419081" description="UDP-D-xylose:beta-D-glucoside alpha-1,3-D-xylosyltransferase" evidence="12">
    <location>
        <begin position="30"/>
        <end position="372"/>
    </location>
</feature>
<keyword evidence="8" id="KW-0325">Glycoprotein</keyword>
<keyword evidence="5" id="KW-0735">Signal-anchor</keyword>
<gene>
    <name evidence="13" type="ORF">FisN_7Lh256</name>
</gene>
<dbReference type="Pfam" id="PF01501">
    <property type="entry name" value="Glyco_transf_8"/>
    <property type="match status" value="1"/>
</dbReference>
<protein>
    <recommendedName>
        <fullName evidence="10">UDP-D-xylose:beta-D-glucoside alpha-1,3-D-xylosyltransferase</fullName>
        <ecNumber evidence="10">2.4.2.42</ecNumber>
    </recommendedName>
</protein>
<dbReference type="InterPro" id="IPR051993">
    <property type="entry name" value="Glycosyltransferase_8"/>
</dbReference>
<evidence type="ECO:0000256" key="11">
    <source>
        <dbReference type="ARBA" id="ARBA00049181"/>
    </source>
</evidence>
<evidence type="ECO:0000256" key="9">
    <source>
        <dbReference type="ARBA" id="ARBA00037301"/>
    </source>
</evidence>
<dbReference type="Gene3D" id="3.90.550.10">
    <property type="entry name" value="Spore Coat Polysaccharide Biosynthesis Protein SpsA, Chain A"/>
    <property type="match status" value="1"/>
</dbReference>
<keyword evidence="3 13" id="KW-0808">Transferase</keyword>
<dbReference type="PANTHER" id="PTHR46012:SF2">
    <property type="entry name" value="IP22168P"/>
    <property type="match status" value="1"/>
</dbReference>
<accession>A0A1Z5JR87</accession>
<dbReference type="GO" id="GO:0016266">
    <property type="term" value="P:protein O-linked glycosylation via N-acetyl-galactosamine"/>
    <property type="evidence" value="ECO:0007669"/>
    <property type="project" value="TreeGrafter"/>
</dbReference>
<dbReference type="SUPFAM" id="SSF53448">
    <property type="entry name" value="Nucleotide-diphospho-sugar transferases"/>
    <property type="match status" value="1"/>
</dbReference>
<keyword evidence="12" id="KW-0732">Signal</keyword>
<evidence type="ECO:0000256" key="2">
    <source>
        <dbReference type="ARBA" id="ARBA00022676"/>
    </source>
</evidence>
<comment type="function">
    <text evidence="9">Glycosyltransferase which elongates the O-linked glucose attached to EGF-like repeats in the extracellular domain of Notch proteins by catalyzing the addition of xylose.</text>
</comment>
<organism evidence="13 14">
    <name type="scientific">Fistulifera solaris</name>
    <name type="common">Oleaginous diatom</name>
    <dbReference type="NCBI Taxonomy" id="1519565"/>
    <lineage>
        <taxon>Eukaryota</taxon>
        <taxon>Sar</taxon>
        <taxon>Stramenopiles</taxon>
        <taxon>Ochrophyta</taxon>
        <taxon>Bacillariophyta</taxon>
        <taxon>Bacillariophyceae</taxon>
        <taxon>Bacillariophycidae</taxon>
        <taxon>Naviculales</taxon>
        <taxon>Naviculaceae</taxon>
        <taxon>Fistulifera</taxon>
    </lineage>
</organism>
<dbReference type="OrthoDB" id="6238971at2759"/>
<evidence type="ECO:0000256" key="1">
    <source>
        <dbReference type="ARBA" id="ARBA00004606"/>
    </source>
</evidence>
<dbReference type="EMBL" id="BDSP01000107">
    <property type="protein sequence ID" value="GAX16534.1"/>
    <property type="molecule type" value="Genomic_DNA"/>
</dbReference>
<feature type="signal peptide" evidence="12">
    <location>
        <begin position="1"/>
        <end position="29"/>
    </location>
</feature>
<dbReference type="PANTHER" id="PTHR46012">
    <property type="entry name" value="IP22168P"/>
    <property type="match status" value="1"/>
</dbReference>
<keyword evidence="14" id="KW-1185">Reference proteome</keyword>
<comment type="caution">
    <text evidence="13">The sequence shown here is derived from an EMBL/GenBank/DDBJ whole genome shotgun (WGS) entry which is preliminary data.</text>
</comment>
<dbReference type="InterPro" id="IPR029044">
    <property type="entry name" value="Nucleotide-diphossugar_trans"/>
</dbReference>
<dbReference type="EC" id="2.4.2.42" evidence="10"/>
<evidence type="ECO:0000256" key="6">
    <source>
        <dbReference type="ARBA" id="ARBA00022989"/>
    </source>
</evidence>
<comment type="subcellular location">
    <subcellularLocation>
        <location evidence="1">Membrane</location>
        <topology evidence="1">Single-pass type II membrane protein</topology>
    </subcellularLocation>
</comment>
<keyword evidence="4" id="KW-0812">Transmembrane</keyword>
<keyword evidence="7" id="KW-0472">Membrane</keyword>
<evidence type="ECO:0000256" key="7">
    <source>
        <dbReference type="ARBA" id="ARBA00023136"/>
    </source>
</evidence>
<dbReference type="InParanoid" id="A0A1Z5JR87"/>
<dbReference type="AlphaFoldDB" id="A0A1Z5JR87"/>
<dbReference type="InterPro" id="IPR002495">
    <property type="entry name" value="Glyco_trans_8"/>
</dbReference>
<proteinExistence type="predicted"/>
<evidence type="ECO:0000313" key="14">
    <source>
        <dbReference type="Proteomes" id="UP000198406"/>
    </source>
</evidence>
<keyword evidence="2" id="KW-0328">Glycosyltransferase</keyword>
<evidence type="ECO:0000256" key="10">
    <source>
        <dbReference type="ARBA" id="ARBA00038854"/>
    </source>
</evidence>
<sequence>MSRRRRRTPILGNIAVIVFLSLFVSWTRADDDSIIQIAIVACGEARVEEAMVSIRSAIMSTTEPLTFHIFHDESNRLLFDLATMPATFHFYPARLPDTYAHLFAPCASQRLFLHDVLPHSIHRVLYVDSDTIFLDDVARLWKEFNQFSSVAAMAAEHEPSHQRAYYKDEATHPYYNQGGVHGLNSGVILLNLQKLRSDPWNEELDQFLATYTLRYHDQDLLNLYFYHHPERLHLLSCRWNYRTDHCFFRAHCPDVGPADSGEAAVIGLLHGSRGVFHLPPEDEWFVKVFALTYETFVEETGKGCEHLTKSFETKAVAWIQNVDPESITNNCQAIALPNIFVTLQGNCRRNKTKLQLDQLALSRKGQGHHVEL</sequence>
<dbReference type="GO" id="GO:0140563">
    <property type="term" value="F:UDP-D-xylose:beta-D-glucoside alpha-1,3-D-xylosyltransferase activity"/>
    <property type="evidence" value="ECO:0007669"/>
    <property type="project" value="UniProtKB-EC"/>
</dbReference>
<keyword evidence="6" id="KW-1133">Transmembrane helix</keyword>